<dbReference type="PANTHER" id="PTHR12372">
    <property type="entry name" value="PECANEX"/>
    <property type="match status" value="1"/>
</dbReference>
<feature type="transmembrane region" description="Helical" evidence="7">
    <location>
        <begin position="1423"/>
        <end position="1439"/>
    </location>
</feature>
<feature type="region of interest" description="Disordered" evidence="6">
    <location>
        <begin position="2010"/>
        <end position="2163"/>
    </location>
</feature>
<dbReference type="Pfam" id="PF05041">
    <property type="entry name" value="Pecanex_C"/>
    <property type="match status" value="1"/>
</dbReference>
<dbReference type="RefSeq" id="XP_009493619.1">
    <property type="nucleotide sequence ID" value="XM_009495344.1"/>
</dbReference>
<feature type="region of interest" description="Disordered" evidence="6">
    <location>
        <begin position="2717"/>
        <end position="2742"/>
    </location>
</feature>
<evidence type="ECO:0000313" key="10">
    <source>
        <dbReference type="Proteomes" id="UP000030693"/>
    </source>
</evidence>
<comment type="similarity">
    <text evidence="2">Belongs to the pecanex family.</text>
</comment>
<feature type="transmembrane region" description="Helical" evidence="7">
    <location>
        <begin position="1594"/>
        <end position="1615"/>
    </location>
</feature>
<feature type="transmembrane region" description="Helical" evidence="7">
    <location>
        <begin position="1565"/>
        <end position="1582"/>
    </location>
</feature>
<feature type="transmembrane region" description="Helical" evidence="7">
    <location>
        <begin position="1635"/>
        <end position="1658"/>
    </location>
</feature>
<evidence type="ECO:0000256" key="4">
    <source>
        <dbReference type="ARBA" id="ARBA00022989"/>
    </source>
</evidence>
<feature type="compositionally biased region" description="Basic and acidic residues" evidence="6">
    <location>
        <begin position="789"/>
        <end position="799"/>
    </location>
</feature>
<keyword evidence="5 7" id="KW-0472">Membrane</keyword>
<evidence type="ECO:0000256" key="1">
    <source>
        <dbReference type="ARBA" id="ARBA00004141"/>
    </source>
</evidence>
<feature type="compositionally biased region" description="Basic residues" evidence="6">
    <location>
        <begin position="2010"/>
        <end position="2019"/>
    </location>
</feature>
<feature type="compositionally biased region" description="Low complexity" evidence="6">
    <location>
        <begin position="859"/>
        <end position="902"/>
    </location>
</feature>
<dbReference type="GO" id="GO:0016020">
    <property type="term" value="C:membrane"/>
    <property type="evidence" value="ECO:0007669"/>
    <property type="project" value="UniProtKB-SubCell"/>
</dbReference>
<organism evidence="9">
    <name type="scientific">Fonticula alba</name>
    <name type="common">Slime mold</name>
    <dbReference type="NCBI Taxonomy" id="691883"/>
    <lineage>
        <taxon>Eukaryota</taxon>
        <taxon>Rotosphaerida</taxon>
        <taxon>Fonticulaceae</taxon>
        <taxon>Fonticula</taxon>
    </lineage>
</organism>
<dbReference type="InterPro" id="IPR039797">
    <property type="entry name" value="Pecanex"/>
</dbReference>
<evidence type="ECO:0000256" key="2">
    <source>
        <dbReference type="ARBA" id="ARBA00010170"/>
    </source>
</evidence>
<feature type="region of interest" description="Disordered" evidence="6">
    <location>
        <begin position="770"/>
        <end position="1114"/>
    </location>
</feature>
<protein>
    <recommendedName>
        <fullName evidence="8">Pecanex C-terminal domain-containing protein</fullName>
    </recommendedName>
</protein>
<dbReference type="EMBL" id="KB932202">
    <property type="protein sequence ID" value="KCV72041.1"/>
    <property type="molecule type" value="Genomic_DNA"/>
</dbReference>
<feature type="compositionally biased region" description="Low complexity" evidence="6">
    <location>
        <begin position="2110"/>
        <end position="2163"/>
    </location>
</feature>
<feature type="region of interest" description="Disordered" evidence="6">
    <location>
        <begin position="281"/>
        <end position="314"/>
    </location>
</feature>
<feature type="compositionally biased region" description="Low complexity" evidence="6">
    <location>
        <begin position="70"/>
        <end position="88"/>
    </location>
</feature>
<feature type="region of interest" description="Disordered" evidence="6">
    <location>
        <begin position="374"/>
        <end position="393"/>
    </location>
</feature>
<dbReference type="GeneID" id="20526173"/>
<dbReference type="Proteomes" id="UP000030693">
    <property type="component" value="Unassembled WGS sequence"/>
</dbReference>
<evidence type="ECO:0000256" key="7">
    <source>
        <dbReference type="SAM" id="Phobius"/>
    </source>
</evidence>
<feature type="compositionally biased region" description="Gly residues" evidence="6">
    <location>
        <begin position="2577"/>
        <end position="2592"/>
    </location>
</feature>
<feature type="transmembrane region" description="Helical" evidence="7">
    <location>
        <begin position="1367"/>
        <end position="1389"/>
    </location>
</feature>
<feature type="compositionally biased region" description="Low complexity" evidence="6">
    <location>
        <begin position="959"/>
        <end position="1018"/>
    </location>
</feature>
<dbReference type="eggNOG" id="KOG3604">
    <property type="taxonomic scope" value="Eukaryota"/>
</dbReference>
<keyword evidence="3 7" id="KW-0812">Transmembrane</keyword>
<feature type="region of interest" description="Disordered" evidence="6">
    <location>
        <begin position="170"/>
        <end position="223"/>
    </location>
</feature>
<keyword evidence="4 7" id="KW-1133">Transmembrane helix</keyword>
<evidence type="ECO:0000256" key="3">
    <source>
        <dbReference type="ARBA" id="ARBA00022692"/>
    </source>
</evidence>
<name>A0A058ZDK6_FONAL</name>
<feature type="transmembrane region" description="Helical" evidence="7">
    <location>
        <begin position="1451"/>
        <end position="1471"/>
    </location>
</feature>
<proteinExistence type="inferred from homology"/>
<feature type="compositionally biased region" description="Acidic residues" evidence="6">
    <location>
        <begin position="2088"/>
        <end position="2099"/>
    </location>
</feature>
<feature type="compositionally biased region" description="Acidic residues" evidence="6">
    <location>
        <begin position="2718"/>
        <end position="2727"/>
    </location>
</feature>
<sequence>MQADTPPSPAACPGAVRPPGVCLRRGGGLRRLDGPHGRRGPLVVEAAGPAAGLTVVQQDSLPTAGNAGPSGSYYSTPATSPSSQSDSGASDRADLDSYSLAKLREDAWLSPRSLSEATSEQHFLDRRDHRSMDIVRDLPSYFRNTDHSSAWTIEIPGVLDESEIRELSTSGRASQPTDNWPSAPFANHTNGRPPIRLFARHAVDTSSSDESDSEPPTPALSPMEAFGMHRLRGLSLRLPPASVCSLSGHPRTGHFFSVVPGDEEFLFHPYQRENWEWDLNGQQAPQQQQQHQQQHRQSASGGDSPGPWPVASFRPFSVPDPELVGLPADSDHRSGDYFAIRPVSAPFAQAHEAEDYLLDDGIHGTGFGEAQHVAAGRGGGARRRRRPAPVSPITRYLPDDNELADLLDSMPSGPRVFLCCHGGPAAPVPDAVPLTQRALLSDLSLAGPGANHRAPRSLRAWRRHLARHLSQPLPWDLRTQLAHPGGGAPATRLALRRSVSLDSLAPLAATGALSPASVGGAPLPLLPDFARVATMQPGDPSNEPCLRVLDFIVRLARHPGDNRSNVIHSYYDESSNWETFYMLMPDRYNRPGYQHQKVLWNRAFTLSTIKQLAYSLKYFISTPLGHNPCSFAFRIPASISPGVAYVLARVDRSYCSGGTFSSPDGGLILSFRNLSNIPMCLMVPSTHPLLPVVATCGQVSRRAGVDIVLALCSASRTLSSSAQQMYLLPEFRFESSSLPSGPGRSMDFLSSSYGSRSAARAPAFLGGGPANTFSSHAPGYGDSDSNPSDVDKDHDRLTPDGDLSPGFGNVGRVVVPNRPMRGPRRLADDGLSDGIRVQGFGEVPSEPSAAGRQPAARRSTSPDSDSDADSSSSSSSPSLDSSSSSSDSTSTSDSSSDSGSDDPYPRARVYPPPHGRGTRRHQRRSPRRRHVTPRLQSGARVPNASGLLAPVAAPPPVLASPRPATTATESSSSSSSSSSSFSGSSDELSDGAPDAPVAGPGPSTEQAPASAAAAAPATNDPPPVAPPSATGGYGFDNDSSSSSSPSSSDSGSSSRSAPSLHSVSSRRRSVVMHAPQRSAHMADAEAGHGAEAGPGARSDHDDADTDGPDGSPKLMNRFDLFEQFSTLPLAVRMLGHLGALTKKKPGLPERRLLGLLLDLPGPMTSTLGTELLGLSMLAPASRQARKYQPLLAAMDIAIRMVLGFGSFLLVYMAFLLPGGYGAAAFSSLAASAGAPESAAHFTSTAVGLFICLALGFSHFSLFRHLLSDSGLFMPEYPLSALSRPFFLLVLGAIVATAIVPALFGAGAIPTPVTLISVLAETTDNFFFGAAAASSTPRALVSLMLSGVLAGGVALSSVYLLSDHSGHGWAHALGAHAGITVVVAYLGSWLHHSLVAARTSPAIFPVMRSGPLKRVHLSPSIRRAFLLPAIFGFWLGVGLACSEQLSDDAVEGFLFATIIASIVANATARLLLPQISRLFPFSFLATTYSFNQRLKSESKRLLDASSAGAFSLTSLLSRPWSLTLSLRGMLRHAGRLDEWILLPLVCLLSVLYELRTGRLVAALPGLPPLAVHILLSMLVLRMLRSSFGNLSARSHYIMLLALLLYLPSVSFLAGSQPTPADQLFGIPYLFPRSVRAMAPVVVASFPMTYSVCQLVMTFFWRFSDNIYISLQLSSFSQLSFLHLLALPIFSVASSSTVFCALLSVIFFDAPFAAVRGLFLYKVLHPRPERFWEANRVIPPRTHLAALRGVCSGAQGYDPRPASQQAISLNNPAASWTSETFYSDLTYNFDEFTYSLIAFELAKDGRLGRLLRNIPAPGQPTALGTGGVFNQVVGGDILLMHNDNYSFLVHIIHISDRHISFQIRGLETVGTVCHSSEISSLDSSIASASPTINVDNRSRYTYLPGLRLYVLRDGDGSFQLAERDNISVLSKSWTPLSVDTVSIPIYSISSMPSSGLLTSYDSKQVLHRYIAMSIIYLLATPFFRPLLRACIEASRAPTPGAKCMCMHAAQRRGKAHRRKAPSGRATTVATMPEAVSPASGIPGPAELLGPARQAPAAAPPRDLLNTPVDVSDSELPEDAPAAGPLAGDLSDIEADRDDEDHDEHLPHDLPEEAGASPAGAADGGLSEADLLAPARPAGGSSSNGSPPRSRAGSIGSSSSKAGDSAGDSVAAATAAASPAAQPPAKTRFASRAGLPPAAPFSAHYAREVFHRLPSPFLSGFMESVDVEYRTARKRKATIPAELLVQQPEADGAAAATGGGGGGGGPCASCREARNRHLREQPVPLVRFLAVHGPFIAECLERSAQACAEAGPGDGLDDITAFDLGRVAHLLYLACRFALHSASFSSYFYNIFKNYRTDRNIFPQVSLLAKNETNAPDTTSCMGLFYVFRHGLRLNSEFSLRFPRELLWLVDFAAPGASDSSQSAHNLVLLAVQYSLQQYLNHFILCPTFNEPSDDGQADFAGPGCAVDAHVAGCRSCQGGLEHVARATGRPARRGPACQATRLSGYWNGGKFDRADASQQFRDMRQLISRHLGAGESPAPSSLSAVRTLPLYGVSIRRPRGVLQSAGLLNDKGAPAAGPAAGGGDGTGAGGGPSGGMQKFDHIIEPSSTISVNMLLVAAPAAPAAGPGPAPPGPGSGVARTPVASAPAGKYLAWQAPGPAPAGGPGADDGQARPMSWASGSGHRCPAEVLGMRTIDPANRAAPAMGELLAQALAEAHGDDFSDFSDEDLPPSESQYRGPTADDGPVLIYSDSGPELFRRIRSTTPPCLLTFRMSANRRAGSRVMSLNVCRSSLAEQSFSVFQLHRSLTRSIWAAQMDEVLHIQTTSSERMSIQQHTGALRNIVSQSVDSPVGYPTYVSPVLECEL</sequence>
<reference evidence="9" key="1">
    <citation type="submission" date="2013-04" db="EMBL/GenBank/DDBJ databases">
        <title>The Genome Sequence of Fonticula alba ATCC 38817.</title>
        <authorList>
            <consortium name="The Broad Institute Genomics Platform"/>
            <person name="Russ C."/>
            <person name="Cuomo C."/>
            <person name="Burger G."/>
            <person name="Gray M.W."/>
            <person name="Holland P.W.H."/>
            <person name="King N."/>
            <person name="Lang F.B.F."/>
            <person name="Roger A.J."/>
            <person name="Ruiz-Trillo I."/>
            <person name="Brown M."/>
            <person name="Walker B."/>
            <person name="Young S."/>
            <person name="Zeng Q."/>
            <person name="Gargeya S."/>
            <person name="Fitzgerald M."/>
            <person name="Haas B."/>
            <person name="Abouelleil A."/>
            <person name="Allen A.W."/>
            <person name="Alvarado L."/>
            <person name="Arachchi H.M."/>
            <person name="Berlin A.M."/>
            <person name="Chapman S.B."/>
            <person name="Gainer-Dewar J."/>
            <person name="Goldberg J."/>
            <person name="Griggs A."/>
            <person name="Gujja S."/>
            <person name="Hansen M."/>
            <person name="Howarth C."/>
            <person name="Imamovic A."/>
            <person name="Ireland A."/>
            <person name="Larimer J."/>
            <person name="McCowan C."/>
            <person name="Murphy C."/>
            <person name="Pearson M."/>
            <person name="Poon T.W."/>
            <person name="Priest M."/>
            <person name="Roberts A."/>
            <person name="Saif S."/>
            <person name="Shea T."/>
            <person name="Sisk P."/>
            <person name="Sykes S."/>
            <person name="Wortman J."/>
            <person name="Nusbaum C."/>
            <person name="Birren B."/>
        </authorList>
    </citation>
    <scope>NUCLEOTIDE SEQUENCE [LARGE SCALE GENOMIC DNA]</scope>
    <source>
        <strain evidence="9">ATCC 38817</strain>
    </source>
</reference>
<dbReference type="PANTHER" id="PTHR12372:SF7">
    <property type="entry name" value="PROTEIN PECANEX"/>
    <property type="match status" value="1"/>
</dbReference>
<evidence type="ECO:0000259" key="8">
    <source>
        <dbReference type="Pfam" id="PF05041"/>
    </source>
</evidence>
<feature type="transmembrane region" description="Helical" evidence="7">
    <location>
        <begin position="1201"/>
        <end position="1225"/>
    </location>
</feature>
<dbReference type="OrthoDB" id="10037631at2759"/>
<feature type="compositionally biased region" description="Pro residues" evidence="6">
    <location>
        <begin position="1"/>
        <end position="10"/>
    </location>
</feature>
<evidence type="ECO:0000313" key="9">
    <source>
        <dbReference type="EMBL" id="KCV72041.1"/>
    </source>
</evidence>
<feature type="compositionally biased region" description="Low complexity" evidence="6">
    <location>
        <begin position="1039"/>
        <end position="1063"/>
    </location>
</feature>
<feature type="region of interest" description="Disordered" evidence="6">
    <location>
        <begin position="1"/>
        <end position="93"/>
    </location>
</feature>
<keyword evidence="10" id="KW-1185">Reference proteome</keyword>
<accession>A0A058ZDK6</accession>
<feature type="region of interest" description="Disordered" evidence="6">
    <location>
        <begin position="2571"/>
        <end position="2592"/>
    </location>
</feature>
<feature type="compositionally biased region" description="Basic residues" evidence="6">
    <location>
        <begin position="916"/>
        <end position="932"/>
    </location>
</feature>
<feature type="transmembrane region" description="Helical" evidence="7">
    <location>
        <begin position="1245"/>
        <end position="1265"/>
    </location>
</feature>
<feature type="domain" description="Pecanex C-terminal" evidence="8">
    <location>
        <begin position="2743"/>
        <end position="2858"/>
    </location>
</feature>
<gene>
    <name evidence="9" type="ORF">H696_01448</name>
</gene>
<feature type="compositionally biased region" description="Polar residues" evidence="6">
    <location>
        <begin position="170"/>
        <end position="180"/>
    </location>
</feature>
<feature type="region of interest" description="Disordered" evidence="6">
    <location>
        <begin position="2619"/>
        <end position="2639"/>
    </location>
</feature>
<feature type="transmembrane region" description="Helical" evidence="7">
    <location>
        <begin position="1339"/>
        <end position="1361"/>
    </location>
</feature>
<feature type="compositionally biased region" description="Low complexity" evidence="6">
    <location>
        <begin position="282"/>
        <end position="297"/>
    </location>
</feature>
<evidence type="ECO:0000256" key="5">
    <source>
        <dbReference type="ARBA" id="ARBA00023136"/>
    </source>
</evidence>
<feature type="compositionally biased region" description="Low complexity" evidence="6">
    <location>
        <begin position="2048"/>
        <end position="2059"/>
    </location>
</feature>
<feature type="region of interest" description="Disordered" evidence="6">
    <location>
        <begin position="2651"/>
        <end position="2677"/>
    </location>
</feature>
<feature type="transmembrane region" description="Helical" evidence="7">
    <location>
        <begin position="1159"/>
        <end position="1180"/>
    </location>
</feature>
<comment type="subcellular location">
    <subcellularLocation>
        <location evidence="1">Membrane</location>
        <topology evidence="1">Multi-pass membrane protein</topology>
    </subcellularLocation>
</comment>
<evidence type="ECO:0000256" key="6">
    <source>
        <dbReference type="SAM" id="MobiDB-lite"/>
    </source>
</evidence>
<dbReference type="InterPro" id="IPR007735">
    <property type="entry name" value="Pecanex_C"/>
</dbReference>
<feature type="transmembrane region" description="Helical" evidence="7">
    <location>
        <begin position="1285"/>
        <end position="1308"/>
    </location>
</feature>